<dbReference type="PROSITE" id="PS51371">
    <property type="entry name" value="CBS"/>
    <property type="match status" value="2"/>
</dbReference>
<accession>A0A7S1FG85</accession>
<evidence type="ECO:0000256" key="7">
    <source>
        <dbReference type="ARBA" id="ARBA00023122"/>
    </source>
</evidence>
<organism evidence="13">
    <name type="scientific">Noctiluca scintillans</name>
    <name type="common">Sea sparkle</name>
    <name type="synonym">Red tide dinoflagellate</name>
    <dbReference type="NCBI Taxonomy" id="2966"/>
    <lineage>
        <taxon>Eukaryota</taxon>
        <taxon>Sar</taxon>
        <taxon>Alveolata</taxon>
        <taxon>Dinophyceae</taxon>
        <taxon>Noctilucales</taxon>
        <taxon>Noctilucaceae</taxon>
        <taxon>Noctiluca</taxon>
    </lineage>
</organism>
<dbReference type="GO" id="GO:0005254">
    <property type="term" value="F:chloride channel activity"/>
    <property type="evidence" value="ECO:0007669"/>
    <property type="project" value="UniProtKB-UniRule"/>
</dbReference>
<gene>
    <name evidence="13" type="ORF">NSCI0253_LOCUS40201</name>
</gene>
<dbReference type="PRINTS" id="PR00762">
    <property type="entry name" value="CLCHANNEL"/>
</dbReference>
<evidence type="ECO:0000256" key="1">
    <source>
        <dbReference type="ARBA" id="ARBA00004141"/>
    </source>
</evidence>
<keyword evidence="2 11" id="KW-0813">Transport</keyword>
<dbReference type="PANTHER" id="PTHR11689:SF136">
    <property type="entry name" value="H(+)_CL(-) EXCHANGE TRANSPORTER 7"/>
    <property type="match status" value="1"/>
</dbReference>
<sequence>MMVELEGVGNAESANRPTLAPTLASACDAGIESRDFDFHESSQFVEYLNSLGPLSKSKTLLRWILLLSVGALTGCVGLCIDVMVDNFFWLRCVLTDSMVELNIFVQYLVYVGVCMALAAVAGFLVCFVEPLAAGSGIPEIKCYLNGVDLKNVCRLRTLIAKAVGVMFSVSAGLPCGKEGPMIHSGAVVGSTVATCANLSLLRSYRIELEVRDFVTSGAAAGVAAAFGAPVGGVLFAMEEGSSFWNPKIMLRTFVCASCAAFTISFLMAGLKDVHAWGLMGAHFSFGHFGFNTWRLWELPIFMLMGAMGGLGGAAFNASNTVLTRWRMRRIGSRGKRFAEVLLVTGVIASVNFAFPVLMDGCVPFADLSDEAKLFRQPGTQVINILFHEGEMREFYLFIFGSVYYVLACWTYGLRVPSGLFVPSLLVGASFGRIVGQWMHSSPLPPSSPGIYSLIGACACLSGMARITISLAVILIEATGDTAWSLPIIATVLTAKVVGDVFNYGLYDIHIHLKRIPLLDESAEPAFMHHTARDVMTREVTTLEPTMRVGTLLRHLGNNNHHAFPVLRSGKYVGTLKRSTVHQVLVSGREYGIFQPAVCRGAAVPFIEILRQYPSFPSFREVQEHLCDVHDHYVDLGPYINHGGYTVPDDAALVRVYMLFRGMGLRHLPVVSHEGQVSGMITRKDLILIEDAPDARCEQSAHDGAEGARWRGVAQSWPPLLAQSDDQVSHIA</sequence>
<reference evidence="13" key="1">
    <citation type="submission" date="2021-01" db="EMBL/GenBank/DDBJ databases">
        <authorList>
            <person name="Corre E."/>
            <person name="Pelletier E."/>
            <person name="Niang G."/>
            <person name="Scheremetjew M."/>
            <person name="Finn R."/>
            <person name="Kale V."/>
            <person name="Holt S."/>
            <person name="Cochrane G."/>
            <person name="Meng A."/>
            <person name="Brown T."/>
            <person name="Cohen L."/>
        </authorList>
    </citation>
    <scope>NUCLEOTIDE SEQUENCE</scope>
</reference>
<keyword evidence="8 11" id="KW-0472">Membrane</keyword>
<dbReference type="Gene3D" id="3.90.1280.20">
    <property type="match status" value="1"/>
</dbReference>
<feature type="transmembrane region" description="Helical" evidence="11">
    <location>
        <begin position="213"/>
        <end position="236"/>
    </location>
</feature>
<evidence type="ECO:0000256" key="10">
    <source>
        <dbReference type="PROSITE-ProRule" id="PRU00703"/>
    </source>
</evidence>
<dbReference type="FunFam" id="1.10.3080.10:FF:000014">
    <property type="entry name" value="Chloride channel protein"/>
    <property type="match status" value="1"/>
</dbReference>
<evidence type="ECO:0000256" key="9">
    <source>
        <dbReference type="ARBA" id="ARBA00023214"/>
    </source>
</evidence>
<keyword evidence="3 11" id="KW-0812">Transmembrane</keyword>
<dbReference type="EMBL" id="HBFQ01056708">
    <property type="protein sequence ID" value="CAD8865846.1"/>
    <property type="molecule type" value="Transcribed_RNA"/>
</dbReference>
<feature type="transmembrane region" description="Helical" evidence="11">
    <location>
        <begin position="104"/>
        <end position="128"/>
    </location>
</feature>
<evidence type="ECO:0000256" key="5">
    <source>
        <dbReference type="ARBA" id="ARBA00022989"/>
    </source>
</evidence>
<feature type="transmembrane region" description="Helical" evidence="11">
    <location>
        <begin position="248"/>
        <end position="268"/>
    </location>
</feature>
<feature type="transmembrane region" description="Helical" evidence="11">
    <location>
        <begin position="337"/>
        <end position="358"/>
    </location>
</feature>
<dbReference type="CDD" id="cd04591">
    <property type="entry name" value="CBS_pair_voltage-gated_CLC_euk_bac"/>
    <property type="match status" value="1"/>
</dbReference>
<keyword evidence="5 11" id="KW-1133">Transmembrane helix</keyword>
<dbReference type="Gene3D" id="3.10.580.10">
    <property type="entry name" value="CBS-domain"/>
    <property type="match status" value="1"/>
</dbReference>
<feature type="transmembrane region" description="Helical" evidence="11">
    <location>
        <begin position="450"/>
        <end position="475"/>
    </location>
</feature>
<feature type="transmembrane region" description="Helical" evidence="11">
    <location>
        <begin position="63"/>
        <end position="84"/>
    </location>
</feature>
<evidence type="ECO:0000256" key="11">
    <source>
        <dbReference type="RuleBase" id="RU361221"/>
    </source>
</evidence>
<feature type="transmembrane region" description="Helical" evidence="11">
    <location>
        <begin position="394"/>
        <end position="412"/>
    </location>
</feature>
<dbReference type="InterPro" id="IPR014743">
    <property type="entry name" value="Cl-channel_core"/>
</dbReference>
<evidence type="ECO:0000256" key="6">
    <source>
        <dbReference type="ARBA" id="ARBA00023065"/>
    </source>
</evidence>
<dbReference type="InterPro" id="IPR046342">
    <property type="entry name" value="CBS_dom_sf"/>
</dbReference>
<keyword evidence="9 11" id="KW-0868">Chloride</keyword>
<evidence type="ECO:0000256" key="4">
    <source>
        <dbReference type="ARBA" id="ARBA00022737"/>
    </source>
</evidence>
<feature type="transmembrane region" description="Helical" evidence="11">
    <location>
        <begin position="419"/>
        <end position="438"/>
    </location>
</feature>
<comment type="caution">
    <text evidence="11">Lacks conserved residue(s) required for the propagation of feature annotation.</text>
</comment>
<evidence type="ECO:0000313" key="13">
    <source>
        <dbReference type="EMBL" id="CAD8865846.1"/>
    </source>
</evidence>
<feature type="domain" description="CBS" evidence="12">
    <location>
        <begin position="639"/>
        <end position="695"/>
    </location>
</feature>
<feature type="transmembrane region" description="Helical" evidence="11">
    <location>
        <begin position="299"/>
        <end position="317"/>
    </location>
</feature>
<dbReference type="InterPro" id="IPR001807">
    <property type="entry name" value="ClC"/>
</dbReference>
<dbReference type="InterPro" id="IPR051280">
    <property type="entry name" value="Cl-channel/antiporter"/>
</dbReference>
<keyword evidence="6 11" id="KW-0406">Ion transport</keyword>
<proteinExistence type="inferred from homology"/>
<dbReference type="Pfam" id="PF00654">
    <property type="entry name" value="Voltage_CLC"/>
    <property type="match status" value="1"/>
</dbReference>
<evidence type="ECO:0000256" key="8">
    <source>
        <dbReference type="ARBA" id="ARBA00023136"/>
    </source>
</evidence>
<protein>
    <recommendedName>
        <fullName evidence="11">Chloride channel protein</fullName>
    </recommendedName>
</protein>
<comment type="subcellular location">
    <subcellularLocation>
        <location evidence="1 11">Membrane</location>
        <topology evidence="1 11">Multi-pass membrane protein</topology>
    </subcellularLocation>
</comment>
<dbReference type="Gene3D" id="1.10.3080.10">
    <property type="entry name" value="Clc chloride channel"/>
    <property type="match status" value="1"/>
</dbReference>
<dbReference type="SUPFAM" id="SSF54631">
    <property type="entry name" value="CBS-domain pair"/>
    <property type="match status" value="1"/>
</dbReference>
<dbReference type="PANTHER" id="PTHR11689">
    <property type="entry name" value="CHLORIDE CHANNEL PROTEIN CLC FAMILY MEMBER"/>
    <property type="match status" value="1"/>
</dbReference>
<comment type="similarity">
    <text evidence="11">Belongs to the chloride channel (TC 2.A.49) family.</text>
</comment>
<dbReference type="GO" id="GO:0016020">
    <property type="term" value="C:membrane"/>
    <property type="evidence" value="ECO:0007669"/>
    <property type="project" value="UniProtKB-SubCell"/>
</dbReference>
<evidence type="ECO:0000256" key="2">
    <source>
        <dbReference type="ARBA" id="ARBA00022448"/>
    </source>
</evidence>
<name>A0A7S1FG85_NOCSC</name>
<dbReference type="InterPro" id="IPR000644">
    <property type="entry name" value="CBS_dom"/>
</dbReference>
<dbReference type="Pfam" id="PF00571">
    <property type="entry name" value="CBS"/>
    <property type="match status" value="2"/>
</dbReference>
<dbReference type="SUPFAM" id="SSF81340">
    <property type="entry name" value="Clc chloride channel"/>
    <property type="match status" value="1"/>
</dbReference>
<keyword evidence="4" id="KW-0677">Repeat</keyword>
<feature type="domain" description="CBS" evidence="12">
    <location>
        <begin position="535"/>
        <end position="590"/>
    </location>
</feature>
<evidence type="ECO:0000259" key="12">
    <source>
        <dbReference type="PROSITE" id="PS51371"/>
    </source>
</evidence>
<dbReference type="AlphaFoldDB" id="A0A7S1FG85"/>
<keyword evidence="7 10" id="KW-0129">CBS domain</keyword>
<dbReference type="SMART" id="SM00116">
    <property type="entry name" value="CBS"/>
    <property type="match status" value="2"/>
</dbReference>
<evidence type="ECO:0000256" key="3">
    <source>
        <dbReference type="ARBA" id="ARBA00022692"/>
    </source>
</evidence>